<dbReference type="InterPro" id="IPR036390">
    <property type="entry name" value="WH_DNA-bd_sf"/>
</dbReference>
<dbReference type="InterPro" id="IPR036388">
    <property type="entry name" value="WH-like_DNA-bd_sf"/>
</dbReference>
<evidence type="ECO:0000259" key="4">
    <source>
        <dbReference type="PROSITE" id="PS50949"/>
    </source>
</evidence>
<sequence>MTHGDAVWIHPGLVSEAVAARELGIRPTTLRRQIERIGLRPDARSATRRRYWDVHALGRALADAPDPVDATRALLASVLGRVDRTGDRSLTRQIADDLGAAVGRGALAGNGPLPSTGAIARHYDVSENTVRRAVRALCSEGVLVRRPGTRMTVPAAPTGPGPAR</sequence>
<dbReference type="KEGG" id="ppel:H6H00_20865"/>
<keyword evidence="3" id="KW-0804">Transcription</keyword>
<dbReference type="SUPFAM" id="SSF46785">
    <property type="entry name" value="Winged helix' DNA-binding domain"/>
    <property type="match status" value="1"/>
</dbReference>
<evidence type="ECO:0000313" key="6">
    <source>
        <dbReference type="Proteomes" id="UP000515728"/>
    </source>
</evidence>
<dbReference type="EMBL" id="CP060131">
    <property type="protein sequence ID" value="QNG50662.1"/>
    <property type="molecule type" value="Genomic_DNA"/>
</dbReference>
<dbReference type="RefSeq" id="WP_185717424.1">
    <property type="nucleotide sequence ID" value="NZ_BAAAWI010000001.1"/>
</dbReference>
<evidence type="ECO:0000313" key="5">
    <source>
        <dbReference type="EMBL" id="QNG50662.1"/>
    </source>
</evidence>
<keyword evidence="2" id="KW-0238">DNA-binding</keyword>
<organism evidence="5 6">
    <name type="scientific">Pseudonocardia petroleophila</name>
    <dbReference type="NCBI Taxonomy" id="37331"/>
    <lineage>
        <taxon>Bacteria</taxon>
        <taxon>Bacillati</taxon>
        <taxon>Actinomycetota</taxon>
        <taxon>Actinomycetes</taxon>
        <taxon>Pseudonocardiales</taxon>
        <taxon>Pseudonocardiaceae</taxon>
        <taxon>Pseudonocardia</taxon>
    </lineage>
</organism>
<keyword evidence="6" id="KW-1185">Reference proteome</keyword>
<dbReference type="PROSITE" id="PS50949">
    <property type="entry name" value="HTH_GNTR"/>
    <property type="match status" value="1"/>
</dbReference>
<name>A0A7G7MD01_9PSEU</name>
<dbReference type="GO" id="GO:0003677">
    <property type="term" value="F:DNA binding"/>
    <property type="evidence" value="ECO:0007669"/>
    <property type="project" value="UniProtKB-KW"/>
</dbReference>
<evidence type="ECO:0000256" key="3">
    <source>
        <dbReference type="ARBA" id="ARBA00023163"/>
    </source>
</evidence>
<protein>
    <submittedName>
        <fullName evidence="5">GntR family transcriptional regulator</fullName>
    </submittedName>
</protein>
<dbReference type="AlphaFoldDB" id="A0A7G7MD01"/>
<dbReference type="Gene3D" id="1.10.10.10">
    <property type="entry name" value="Winged helix-like DNA-binding domain superfamily/Winged helix DNA-binding domain"/>
    <property type="match status" value="1"/>
</dbReference>
<reference evidence="5 6" key="1">
    <citation type="submission" date="2020-08" db="EMBL/GenBank/DDBJ databases">
        <authorList>
            <person name="Mo P."/>
        </authorList>
    </citation>
    <scope>NUCLEOTIDE SEQUENCE [LARGE SCALE GENOMIC DNA]</scope>
    <source>
        <strain evidence="5 6">CGMCC 4.1532</strain>
    </source>
</reference>
<proteinExistence type="predicted"/>
<dbReference type="SMART" id="SM00345">
    <property type="entry name" value="HTH_GNTR"/>
    <property type="match status" value="1"/>
</dbReference>
<accession>A0A7G7MD01</accession>
<keyword evidence="1" id="KW-0805">Transcription regulation</keyword>
<dbReference type="Proteomes" id="UP000515728">
    <property type="component" value="Chromosome"/>
</dbReference>
<evidence type="ECO:0000256" key="1">
    <source>
        <dbReference type="ARBA" id="ARBA00023015"/>
    </source>
</evidence>
<feature type="domain" description="HTH gntR-type" evidence="4">
    <location>
        <begin position="88"/>
        <end position="156"/>
    </location>
</feature>
<gene>
    <name evidence="5" type="ORF">H6H00_20865</name>
</gene>
<dbReference type="GO" id="GO:0003700">
    <property type="term" value="F:DNA-binding transcription factor activity"/>
    <property type="evidence" value="ECO:0007669"/>
    <property type="project" value="InterPro"/>
</dbReference>
<dbReference type="InterPro" id="IPR000524">
    <property type="entry name" value="Tscrpt_reg_HTH_GntR"/>
</dbReference>
<evidence type="ECO:0000256" key="2">
    <source>
        <dbReference type="ARBA" id="ARBA00023125"/>
    </source>
</evidence>
<dbReference type="Pfam" id="PF00392">
    <property type="entry name" value="GntR"/>
    <property type="match status" value="1"/>
</dbReference>